<evidence type="ECO:0000259" key="3">
    <source>
        <dbReference type="PROSITE" id="PS50801"/>
    </source>
</evidence>
<evidence type="ECO:0000313" key="5">
    <source>
        <dbReference type="Proteomes" id="UP000219612"/>
    </source>
</evidence>
<reference evidence="4 5" key="1">
    <citation type="submission" date="2017-09" db="EMBL/GenBank/DDBJ databases">
        <authorList>
            <person name="Ehlers B."/>
            <person name="Leendertz F.H."/>
        </authorList>
    </citation>
    <scope>NUCLEOTIDE SEQUENCE [LARGE SCALE GENOMIC DNA]</scope>
    <source>
        <strain evidence="4 5">CGMCC 4.6857</strain>
    </source>
</reference>
<dbReference type="PROSITE" id="PS50801">
    <property type="entry name" value="STAS"/>
    <property type="match status" value="1"/>
</dbReference>
<dbReference type="InterPro" id="IPR002645">
    <property type="entry name" value="STAS_dom"/>
</dbReference>
<proteinExistence type="inferred from homology"/>
<evidence type="ECO:0000256" key="2">
    <source>
        <dbReference type="RuleBase" id="RU003749"/>
    </source>
</evidence>
<dbReference type="PANTHER" id="PTHR33495">
    <property type="entry name" value="ANTI-SIGMA FACTOR ANTAGONIST TM_1081-RELATED-RELATED"/>
    <property type="match status" value="1"/>
</dbReference>
<feature type="domain" description="STAS" evidence="3">
    <location>
        <begin position="3"/>
        <end position="107"/>
    </location>
</feature>
<dbReference type="OrthoDB" id="3297400at2"/>
<comment type="similarity">
    <text evidence="1 2">Belongs to the anti-sigma-factor antagonist family.</text>
</comment>
<gene>
    <name evidence="4" type="ORF">SAMN05421748_108164</name>
</gene>
<dbReference type="NCBIfam" id="TIGR00377">
    <property type="entry name" value="ant_ant_sig"/>
    <property type="match status" value="1"/>
</dbReference>
<dbReference type="Pfam" id="PF13466">
    <property type="entry name" value="STAS_2"/>
    <property type="match status" value="1"/>
</dbReference>
<dbReference type="AlphaFoldDB" id="A0A285IKP8"/>
<evidence type="ECO:0000256" key="1">
    <source>
        <dbReference type="ARBA" id="ARBA00009013"/>
    </source>
</evidence>
<evidence type="ECO:0000313" key="4">
    <source>
        <dbReference type="EMBL" id="SNY47561.1"/>
    </source>
</evidence>
<dbReference type="GO" id="GO:0043856">
    <property type="term" value="F:anti-sigma factor antagonist activity"/>
    <property type="evidence" value="ECO:0007669"/>
    <property type="project" value="InterPro"/>
</dbReference>
<dbReference type="Proteomes" id="UP000219612">
    <property type="component" value="Unassembled WGS sequence"/>
</dbReference>
<dbReference type="InterPro" id="IPR003658">
    <property type="entry name" value="Anti-sigma_ant"/>
</dbReference>
<sequence>MSLQYRIERDASTVTVAPEGDVSLETVDVLREVLRSTVDAPNTDRIDVDMSGVTFLDSSGIGVLVAAQRAAAGRGISLMLREPTAMVRMVLQISNLEEILVRETVDD</sequence>
<dbReference type="SUPFAM" id="SSF52091">
    <property type="entry name" value="SpoIIaa-like"/>
    <property type="match status" value="1"/>
</dbReference>
<protein>
    <recommendedName>
        <fullName evidence="2">Anti-sigma factor antagonist</fullName>
    </recommendedName>
</protein>
<dbReference type="InterPro" id="IPR036513">
    <property type="entry name" value="STAS_dom_sf"/>
</dbReference>
<dbReference type="CDD" id="cd07043">
    <property type="entry name" value="STAS_anti-anti-sigma_factors"/>
    <property type="match status" value="1"/>
</dbReference>
<name>A0A285IKP8_9ACTN</name>
<dbReference type="PANTHER" id="PTHR33495:SF2">
    <property type="entry name" value="ANTI-SIGMA FACTOR ANTAGONIST TM_1081-RELATED"/>
    <property type="match status" value="1"/>
</dbReference>
<dbReference type="RefSeq" id="WP_097321700.1">
    <property type="nucleotide sequence ID" value="NZ_OBDY01000008.1"/>
</dbReference>
<keyword evidence="5" id="KW-1185">Reference proteome</keyword>
<dbReference type="InterPro" id="IPR058548">
    <property type="entry name" value="MlaB-like_STAS"/>
</dbReference>
<accession>A0A285IKP8</accession>
<organism evidence="4 5">
    <name type="scientific">Paractinoplanes atraurantiacus</name>
    <dbReference type="NCBI Taxonomy" id="1036182"/>
    <lineage>
        <taxon>Bacteria</taxon>
        <taxon>Bacillati</taxon>
        <taxon>Actinomycetota</taxon>
        <taxon>Actinomycetes</taxon>
        <taxon>Micromonosporales</taxon>
        <taxon>Micromonosporaceae</taxon>
        <taxon>Paractinoplanes</taxon>
    </lineage>
</organism>
<dbReference type="EMBL" id="OBDY01000008">
    <property type="protein sequence ID" value="SNY47561.1"/>
    <property type="molecule type" value="Genomic_DNA"/>
</dbReference>
<dbReference type="Gene3D" id="3.30.750.24">
    <property type="entry name" value="STAS domain"/>
    <property type="match status" value="1"/>
</dbReference>